<protein>
    <submittedName>
        <fullName evidence="1">Regulator of the extracellular matrix</fullName>
    </submittedName>
</protein>
<dbReference type="KEGG" id="blen:NCTC4824_00005"/>
<keyword evidence="2" id="KW-1185">Reference proteome</keyword>
<dbReference type="STRING" id="1348624.GCA_001591545_03232"/>
<accession>A0A2X4VT71</accession>
<dbReference type="EMBL" id="LS483476">
    <property type="protein sequence ID" value="SQI51038.1"/>
    <property type="molecule type" value="Genomic_DNA"/>
</dbReference>
<reference evidence="1 2" key="1">
    <citation type="submission" date="2018-06" db="EMBL/GenBank/DDBJ databases">
        <authorList>
            <consortium name="Pathogen Informatics"/>
            <person name="Doyle S."/>
        </authorList>
    </citation>
    <scope>NUCLEOTIDE SEQUENCE [LARGE SCALE GENOMIC DNA]</scope>
    <source>
        <strain evidence="1 2">NCTC4824</strain>
    </source>
</reference>
<dbReference type="AlphaFoldDB" id="A0A2X4VT71"/>
<dbReference type="Proteomes" id="UP000249134">
    <property type="component" value="Chromosome 1"/>
</dbReference>
<proteinExistence type="predicted"/>
<dbReference type="Pfam" id="PF04025">
    <property type="entry name" value="RemA-like"/>
    <property type="match status" value="1"/>
</dbReference>
<sequence>MYVHIGDDIMIRSREIIAMLEKDTVQISEDMQKIFTEKKDRLVKLTSGSYKSIIFTGTQIYLSPIAVGTLKKRLIKSTSYELII</sequence>
<evidence type="ECO:0000313" key="1">
    <source>
        <dbReference type="EMBL" id="SQI51038.1"/>
    </source>
</evidence>
<dbReference type="InterPro" id="IPR007169">
    <property type="entry name" value="RemA-like"/>
</dbReference>
<dbReference type="NCBIfam" id="NF046065">
    <property type="entry name" value="MtxRegRemB"/>
    <property type="match status" value="1"/>
</dbReference>
<dbReference type="RefSeq" id="WP_066144579.1">
    <property type="nucleotide sequence ID" value="NZ_CBCSGM010000005.1"/>
</dbReference>
<gene>
    <name evidence="1" type="primary">remB</name>
    <name evidence="1" type="ORF">NCTC4824_00005</name>
</gene>
<name>A0A2X4VT71_LEDLE</name>
<evidence type="ECO:0000313" key="2">
    <source>
        <dbReference type="Proteomes" id="UP000249134"/>
    </source>
</evidence>
<organism evidence="1 2">
    <name type="scientific">Lederbergia lenta</name>
    <name type="common">Bacillus lentus</name>
    <dbReference type="NCBI Taxonomy" id="1467"/>
    <lineage>
        <taxon>Bacteria</taxon>
        <taxon>Bacillati</taxon>
        <taxon>Bacillota</taxon>
        <taxon>Bacilli</taxon>
        <taxon>Bacillales</taxon>
        <taxon>Bacillaceae</taxon>
        <taxon>Lederbergia</taxon>
    </lineage>
</organism>